<sequence>MICYTLMLLVNLTKQPHHRSVIASSGFLPLLYDLLTSSYHLCRTTVGLGSVSGASVAGSAMKVRLLTQVCILIGHFSIDEVYRRFFLAEDTFGHTVKCLLWMFDEGDAGGSLVCKVMFALKQLCKDRNDQKQFIGAHASGRIIERLGGKSRGKEFERTSEFIFQSILLLQMLVTHSTNCQIIERGKDYWDKGKTFENYLDEIVSLPQAQKINALEDRINQIKATVQTAVFNDLAGM</sequence>
<organism evidence="1">
    <name type="scientific">Alexandrium andersonii</name>
    <dbReference type="NCBI Taxonomy" id="327968"/>
    <lineage>
        <taxon>Eukaryota</taxon>
        <taxon>Sar</taxon>
        <taxon>Alveolata</taxon>
        <taxon>Dinophyceae</taxon>
        <taxon>Gonyaulacales</taxon>
        <taxon>Pyrocystaceae</taxon>
        <taxon>Alexandrium</taxon>
    </lineage>
</organism>
<evidence type="ECO:0000313" key="1">
    <source>
        <dbReference type="EMBL" id="CAD9364892.1"/>
    </source>
</evidence>
<dbReference type="AlphaFoldDB" id="A0A7S2ADV7"/>
<proteinExistence type="predicted"/>
<protein>
    <submittedName>
        <fullName evidence="1">Uncharacterized protein</fullName>
    </submittedName>
</protein>
<name>A0A7S2ADV7_9DINO</name>
<reference evidence="1" key="1">
    <citation type="submission" date="2021-01" db="EMBL/GenBank/DDBJ databases">
        <authorList>
            <person name="Corre E."/>
            <person name="Pelletier E."/>
            <person name="Niang G."/>
            <person name="Scheremetjew M."/>
            <person name="Finn R."/>
            <person name="Kale V."/>
            <person name="Holt S."/>
            <person name="Cochrane G."/>
            <person name="Meng A."/>
            <person name="Brown T."/>
            <person name="Cohen L."/>
        </authorList>
    </citation>
    <scope>NUCLEOTIDE SEQUENCE</scope>
    <source>
        <strain evidence="1">CCMP2222</strain>
    </source>
</reference>
<accession>A0A7S2ADV7</accession>
<dbReference type="SUPFAM" id="SSF48371">
    <property type="entry name" value="ARM repeat"/>
    <property type="match status" value="1"/>
</dbReference>
<dbReference type="InterPro" id="IPR016024">
    <property type="entry name" value="ARM-type_fold"/>
</dbReference>
<gene>
    <name evidence="1" type="ORF">AAND1436_LOCUS1350</name>
</gene>
<dbReference type="Gene3D" id="1.25.10.10">
    <property type="entry name" value="Leucine-rich Repeat Variant"/>
    <property type="match status" value="1"/>
</dbReference>
<dbReference type="EMBL" id="HBGQ01002488">
    <property type="protein sequence ID" value="CAD9364892.1"/>
    <property type="molecule type" value="Transcribed_RNA"/>
</dbReference>
<dbReference type="InterPro" id="IPR011989">
    <property type="entry name" value="ARM-like"/>
</dbReference>